<proteinExistence type="predicted"/>
<sequence length="62" mass="7272">MSNFFFLNSKSIGGVDLNIECYPSLLMETFAFLNFRYELRININEKLDSKEETTLVKKAEKM</sequence>
<dbReference type="EMBL" id="PITJ01000215">
    <property type="protein sequence ID" value="TBU03894.1"/>
    <property type="molecule type" value="Genomic_DNA"/>
</dbReference>
<protein>
    <submittedName>
        <fullName evidence="1">Uncharacterized protein</fullName>
    </submittedName>
</protein>
<evidence type="ECO:0000313" key="2">
    <source>
        <dbReference type="Proteomes" id="UP000292362"/>
    </source>
</evidence>
<gene>
    <name evidence="1" type="ORF">CWI37_0215p0010</name>
</gene>
<reference evidence="1 2" key="1">
    <citation type="submission" date="2017-12" db="EMBL/GenBank/DDBJ databases">
        <authorList>
            <person name="Pombert J.-F."/>
            <person name="Haag K.L."/>
            <person name="Ebert D."/>
        </authorList>
    </citation>
    <scope>NUCLEOTIDE SEQUENCE [LARGE SCALE GENOMIC DNA]</scope>
    <source>
        <strain evidence="1">FI-OER-3-3</strain>
    </source>
</reference>
<evidence type="ECO:0000313" key="1">
    <source>
        <dbReference type="EMBL" id="TBU03894.1"/>
    </source>
</evidence>
<accession>A0A4Q9L8H4</accession>
<organism evidence="1 2">
    <name type="scientific">Hamiltosporidium tvaerminnensis</name>
    <dbReference type="NCBI Taxonomy" id="1176355"/>
    <lineage>
        <taxon>Eukaryota</taxon>
        <taxon>Fungi</taxon>
        <taxon>Fungi incertae sedis</taxon>
        <taxon>Microsporidia</taxon>
        <taxon>Dubosqiidae</taxon>
        <taxon>Hamiltosporidium</taxon>
    </lineage>
</organism>
<dbReference type="AlphaFoldDB" id="A0A4Q9L8H4"/>
<name>A0A4Q9L8H4_9MICR</name>
<dbReference type="Proteomes" id="UP000292362">
    <property type="component" value="Unassembled WGS sequence"/>
</dbReference>
<dbReference type="VEuPathDB" id="MicrosporidiaDB:CWI37_0215p0010"/>
<comment type="caution">
    <text evidence="1">The sequence shown here is derived from an EMBL/GenBank/DDBJ whole genome shotgun (WGS) entry which is preliminary data.</text>
</comment>